<evidence type="ECO:0000313" key="2">
    <source>
        <dbReference type="EMBL" id="CAD9651528.1"/>
    </source>
</evidence>
<dbReference type="AlphaFoldDB" id="A0A7S2QTG6"/>
<name>A0A7S2QTG6_9CHLO</name>
<protein>
    <submittedName>
        <fullName evidence="2">Uncharacterized protein</fullName>
    </submittedName>
</protein>
<feature type="region of interest" description="Disordered" evidence="1">
    <location>
        <begin position="1"/>
        <end position="60"/>
    </location>
</feature>
<sequence length="229" mass="23924">MLPVMVKEEGGALPLKGRAEQSETSYSSSCKRQKKEAGTPSPKVASSSKDGPALAVPPGMTEDSAASALELLEVLLGSDSTLSDKDIEDYLVCCAKIKSTSDDPSTAITDPVLTLDLCYNGLGDRAANGATDGPPNNTPLGTAESCQRAIQDYVRGHGGADTCLSGVNFNFTSAASLSTCLDGLRNQMPWTRPLNYPPVPGRQPSIGRAAMTIKVTATQYDGIIMSGCF</sequence>
<feature type="compositionally biased region" description="Basic and acidic residues" evidence="1">
    <location>
        <begin position="1"/>
        <end position="10"/>
    </location>
</feature>
<proteinExistence type="predicted"/>
<evidence type="ECO:0000256" key="1">
    <source>
        <dbReference type="SAM" id="MobiDB-lite"/>
    </source>
</evidence>
<dbReference type="EMBL" id="HBHD01000895">
    <property type="protein sequence ID" value="CAD9651528.1"/>
    <property type="molecule type" value="Transcribed_RNA"/>
</dbReference>
<gene>
    <name evidence="2" type="ORF">CCHL1392_LOCUS470</name>
</gene>
<accession>A0A7S2QTG6</accession>
<reference evidence="2" key="1">
    <citation type="submission" date="2021-01" db="EMBL/GenBank/DDBJ databases">
        <authorList>
            <person name="Corre E."/>
            <person name="Pelletier E."/>
            <person name="Niang G."/>
            <person name="Scheremetjew M."/>
            <person name="Finn R."/>
            <person name="Kale V."/>
            <person name="Holt S."/>
            <person name="Cochrane G."/>
            <person name="Meng A."/>
            <person name="Brown T."/>
            <person name="Cohen L."/>
        </authorList>
    </citation>
    <scope>NUCLEOTIDE SEQUENCE</scope>
    <source>
        <strain evidence="2">SAG 11-48b</strain>
    </source>
</reference>
<organism evidence="2">
    <name type="scientific">Chlamydomonas chlamydogama</name>
    <dbReference type="NCBI Taxonomy" id="225041"/>
    <lineage>
        <taxon>Eukaryota</taxon>
        <taxon>Viridiplantae</taxon>
        <taxon>Chlorophyta</taxon>
        <taxon>core chlorophytes</taxon>
        <taxon>Chlorophyceae</taxon>
        <taxon>CS clade</taxon>
        <taxon>Chlamydomonadales</taxon>
        <taxon>Chlamydomonadaceae</taxon>
        <taxon>Chlamydomonas</taxon>
    </lineage>
</organism>